<dbReference type="Proteomes" id="UP000265663">
    <property type="component" value="Unassembled WGS sequence"/>
</dbReference>
<dbReference type="EMBL" id="KE747833">
    <property type="protein sequence ID" value="RMZ72679.1"/>
    <property type="molecule type" value="Genomic_DNA"/>
</dbReference>
<keyword evidence="1" id="KW-0813">Transport</keyword>
<dbReference type="AlphaFoldDB" id="A0A3M7ME88"/>
<keyword evidence="1" id="KW-0762">Sugar transport</keyword>
<protein>
    <submittedName>
        <fullName evidence="1">Sugar transporter</fullName>
    </submittedName>
</protein>
<reference evidence="1 2" key="1">
    <citation type="journal article" date="2014" name="PLoS ONE">
        <title>De novo Genome Assembly of the Fungal Plant Pathogen Pyrenophora semeniperda.</title>
        <authorList>
            <person name="Soliai M.M."/>
            <person name="Meyer S.E."/>
            <person name="Udall J.A."/>
            <person name="Elzinga D.E."/>
            <person name="Hermansen R.A."/>
            <person name="Bodily P.M."/>
            <person name="Hart A.A."/>
            <person name="Coleman C.E."/>
        </authorList>
    </citation>
    <scope>NUCLEOTIDE SEQUENCE [LARGE SCALE GENOMIC DNA]</scope>
    <source>
        <strain evidence="1 2">CCB06</strain>
        <tissue evidence="1">Mycelium</tissue>
    </source>
</reference>
<organism evidence="1 2">
    <name type="scientific">Pyrenophora seminiperda CCB06</name>
    <dbReference type="NCBI Taxonomy" id="1302712"/>
    <lineage>
        <taxon>Eukaryota</taxon>
        <taxon>Fungi</taxon>
        <taxon>Dikarya</taxon>
        <taxon>Ascomycota</taxon>
        <taxon>Pezizomycotina</taxon>
        <taxon>Dothideomycetes</taxon>
        <taxon>Pleosporomycetidae</taxon>
        <taxon>Pleosporales</taxon>
        <taxon>Pleosporineae</taxon>
        <taxon>Pleosporaceae</taxon>
        <taxon>Pyrenophora</taxon>
    </lineage>
</organism>
<gene>
    <name evidence="1" type="ORF">GMOD_00007694</name>
</gene>
<accession>A0A3M7ME88</accession>
<sequence>MVDYYAIIGFLHDNYTLNFSKNPEYTAAVLSVSPKAFFDGPTSAIQLAHFMETSQTQIQDKAALCKAQKGPKTIQTELSAVGSENSTMEEVESQVLGEKAASYENINGRDEADGQELYMKAALHLQGDTCTVQRPHKCRLLRTHSKGTRSKISHLFWNHQYPSLSKRIGPYGFRISNHRLLAFRDIQKQTGSKLGNGKSGLRTSIDADGVVTNHDLITTTEEATTKGKPTESWGLMRERFQQRSRQQKKERAREKERVMAFRDYQLYDRFLRLDPMRRFDMEALEVMYRKGYMFLSKVDS</sequence>
<evidence type="ECO:0000313" key="1">
    <source>
        <dbReference type="EMBL" id="RMZ72679.1"/>
    </source>
</evidence>
<evidence type="ECO:0000313" key="2">
    <source>
        <dbReference type="Proteomes" id="UP000265663"/>
    </source>
</evidence>
<keyword evidence="2" id="KW-1185">Reference proteome</keyword>
<name>A0A3M7ME88_9PLEO</name>
<proteinExistence type="predicted"/>
<dbReference type="OrthoDB" id="3693768at2759"/>